<protein>
    <recommendedName>
        <fullName evidence="2">histidine kinase</fullName>
        <ecNumber evidence="2">2.7.13.3</ecNumber>
    </recommendedName>
</protein>
<dbReference type="SMART" id="SM00086">
    <property type="entry name" value="PAC"/>
    <property type="match status" value="1"/>
</dbReference>
<evidence type="ECO:0000313" key="10">
    <source>
        <dbReference type="Proteomes" id="UP000641646"/>
    </source>
</evidence>
<gene>
    <name evidence="9" type="ORF">H6G03_15095</name>
</gene>
<dbReference type="PANTHER" id="PTHR43304">
    <property type="entry name" value="PHYTOCHROME-LIKE PROTEIN CPH1"/>
    <property type="match status" value="1"/>
</dbReference>
<dbReference type="PROSITE" id="PS50113">
    <property type="entry name" value="PAC"/>
    <property type="match status" value="1"/>
</dbReference>
<evidence type="ECO:0000256" key="5">
    <source>
        <dbReference type="ARBA" id="ARBA00022777"/>
    </source>
</evidence>
<dbReference type="PROSITE" id="PS50112">
    <property type="entry name" value="PAS"/>
    <property type="match status" value="1"/>
</dbReference>
<feature type="coiled-coil region" evidence="6">
    <location>
        <begin position="172"/>
        <end position="209"/>
    </location>
</feature>
<keyword evidence="10" id="KW-1185">Reference proteome</keyword>
<dbReference type="CDD" id="cd00130">
    <property type="entry name" value="PAS"/>
    <property type="match status" value="1"/>
</dbReference>
<dbReference type="NCBIfam" id="TIGR00229">
    <property type="entry name" value="sensory_box"/>
    <property type="match status" value="1"/>
</dbReference>
<feature type="domain" description="PAC" evidence="8">
    <location>
        <begin position="135"/>
        <end position="187"/>
    </location>
</feature>
<keyword evidence="6" id="KW-0175">Coiled coil</keyword>
<organism evidence="9 10">
    <name type="scientific">Aerosakkonema funiforme FACHB-1375</name>
    <dbReference type="NCBI Taxonomy" id="2949571"/>
    <lineage>
        <taxon>Bacteria</taxon>
        <taxon>Bacillati</taxon>
        <taxon>Cyanobacteriota</taxon>
        <taxon>Cyanophyceae</taxon>
        <taxon>Oscillatoriophycideae</taxon>
        <taxon>Aerosakkonematales</taxon>
        <taxon>Aerosakkonemataceae</taxon>
        <taxon>Aerosakkonema</taxon>
    </lineage>
</organism>
<dbReference type="PANTHER" id="PTHR43304:SF1">
    <property type="entry name" value="PAC DOMAIN-CONTAINING PROTEIN"/>
    <property type="match status" value="1"/>
</dbReference>
<dbReference type="Pfam" id="PF13426">
    <property type="entry name" value="PAS_9"/>
    <property type="match status" value="1"/>
</dbReference>
<dbReference type="EMBL" id="JACJPW010000036">
    <property type="protein sequence ID" value="MBD2182406.1"/>
    <property type="molecule type" value="Genomic_DNA"/>
</dbReference>
<keyword evidence="4" id="KW-0808">Transferase</keyword>
<name>A0A926ZJ17_9CYAN</name>
<accession>A0A926ZJ17</accession>
<dbReference type="InterPro" id="IPR000700">
    <property type="entry name" value="PAS-assoc_C"/>
</dbReference>
<dbReference type="InterPro" id="IPR035965">
    <property type="entry name" value="PAS-like_dom_sf"/>
</dbReference>
<dbReference type="AlphaFoldDB" id="A0A926ZJ17"/>
<dbReference type="InterPro" id="IPR001610">
    <property type="entry name" value="PAC"/>
</dbReference>
<evidence type="ECO:0000256" key="2">
    <source>
        <dbReference type="ARBA" id="ARBA00012438"/>
    </source>
</evidence>
<reference evidence="9" key="2">
    <citation type="submission" date="2020-08" db="EMBL/GenBank/DDBJ databases">
        <authorList>
            <person name="Chen M."/>
            <person name="Teng W."/>
            <person name="Zhao L."/>
            <person name="Hu C."/>
            <person name="Zhou Y."/>
            <person name="Han B."/>
            <person name="Song L."/>
            <person name="Shu W."/>
        </authorList>
    </citation>
    <scope>NUCLEOTIDE SEQUENCE</scope>
    <source>
        <strain evidence="9">FACHB-1375</strain>
    </source>
</reference>
<keyword evidence="3" id="KW-0597">Phosphoprotein</keyword>
<dbReference type="InterPro" id="IPR052162">
    <property type="entry name" value="Sensor_kinase/Photoreceptor"/>
</dbReference>
<reference evidence="9" key="1">
    <citation type="journal article" date="2015" name="ISME J.">
        <title>Draft Genome Sequence of Streptomyces incarnatus NRRL8089, which Produces the Nucleoside Antibiotic Sinefungin.</title>
        <authorList>
            <person name="Oshima K."/>
            <person name="Hattori M."/>
            <person name="Shimizu H."/>
            <person name="Fukuda K."/>
            <person name="Nemoto M."/>
            <person name="Inagaki K."/>
            <person name="Tamura T."/>
        </authorList>
    </citation>
    <scope>NUCLEOTIDE SEQUENCE</scope>
    <source>
        <strain evidence="9">FACHB-1375</strain>
    </source>
</reference>
<evidence type="ECO:0000256" key="4">
    <source>
        <dbReference type="ARBA" id="ARBA00022679"/>
    </source>
</evidence>
<evidence type="ECO:0000256" key="3">
    <source>
        <dbReference type="ARBA" id="ARBA00022553"/>
    </source>
</evidence>
<evidence type="ECO:0000313" key="9">
    <source>
        <dbReference type="EMBL" id="MBD2182406.1"/>
    </source>
</evidence>
<dbReference type="SUPFAM" id="SSF55785">
    <property type="entry name" value="PYP-like sensor domain (PAS domain)"/>
    <property type="match status" value="1"/>
</dbReference>
<sequence length="231" mass="26709">MRNFITSDETSASSIINVEVNEVKRYYLVAAQKYRQGGATVSVGIDVTDRMEAEEALRIAEENYRSIFENALEGIFQATAQGSFISLNPAMARIYGYDSGEEMMAAITDIGTQLYVDSERINDFFQEMEENGKVTDFEYRAYRKDGSIVWVEQDTRAVRDSNGNVLYYEGMIQDITQRKRQEEELKRQLQELRIEIDQQKRQQEVAAITQSDYFQEIQSEADSLNVDDFWN</sequence>
<dbReference type="GO" id="GO:0004673">
    <property type="term" value="F:protein histidine kinase activity"/>
    <property type="evidence" value="ECO:0007669"/>
    <property type="project" value="UniProtKB-EC"/>
</dbReference>
<keyword evidence="5" id="KW-0418">Kinase</keyword>
<dbReference type="Proteomes" id="UP000641646">
    <property type="component" value="Unassembled WGS sequence"/>
</dbReference>
<evidence type="ECO:0000259" key="7">
    <source>
        <dbReference type="PROSITE" id="PS50112"/>
    </source>
</evidence>
<feature type="domain" description="PAS" evidence="7">
    <location>
        <begin position="60"/>
        <end position="101"/>
    </location>
</feature>
<dbReference type="SMART" id="SM00091">
    <property type="entry name" value="PAS"/>
    <property type="match status" value="2"/>
</dbReference>
<comment type="catalytic activity">
    <reaction evidence="1">
        <text>ATP + protein L-histidine = ADP + protein N-phospho-L-histidine.</text>
        <dbReference type="EC" id="2.7.13.3"/>
    </reaction>
</comment>
<dbReference type="EC" id="2.7.13.3" evidence="2"/>
<comment type="caution">
    <text evidence="9">The sequence shown here is derived from an EMBL/GenBank/DDBJ whole genome shotgun (WGS) entry which is preliminary data.</text>
</comment>
<evidence type="ECO:0000256" key="1">
    <source>
        <dbReference type="ARBA" id="ARBA00000085"/>
    </source>
</evidence>
<dbReference type="Gene3D" id="3.30.450.20">
    <property type="entry name" value="PAS domain"/>
    <property type="match status" value="1"/>
</dbReference>
<evidence type="ECO:0000259" key="8">
    <source>
        <dbReference type="PROSITE" id="PS50113"/>
    </source>
</evidence>
<dbReference type="InterPro" id="IPR000014">
    <property type="entry name" value="PAS"/>
</dbReference>
<proteinExistence type="predicted"/>
<evidence type="ECO:0000256" key="6">
    <source>
        <dbReference type="SAM" id="Coils"/>
    </source>
</evidence>